<dbReference type="EMBL" id="QNGE01002726">
    <property type="protein sequence ID" value="KAA3675097.1"/>
    <property type="molecule type" value="Genomic_DNA"/>
</dbReference>
<keyword evidence="2" id="KW-1185">Reference proteome</keyword>
<organism evidence="1 2">
    <name type="scientific">Paragonimus westermani</name>
    <dbReference type="NCBI Taxonomy" id="34504"/>
    <lineage>
        <taxon>Eukaryota</taxon>
        <taxon>Metazoa</taxon>
        <taxon>Spiralia</taxon>
        <taxon>Lophotrochozoa</taxon>
        <taxon>Platyhelminthes</taxon>
        <taxon>Trematoda</taxon>
        <taxon>Digenea</taxon>
        <taxon>Plagiorchiida</taxon>
        <taxon>Troglotremata</taxon>
        <taxon>Troglotrematidae</taxon>
        <taxon>Paragonimus</taxon>
    </lineage>
</organism>
<reference evidence="1 2" key="1">
    <citation type="journal article" date="2019" name="Gigascience">
        <title>Whole-genome sequence of the oriental lung fluke Paragonimus westermani.</title>
        <authorList>
            <person name="Oey H."/>
            <person name="Zakrzewski M."/>
            <person name="Narain K."/>
            <person name="Devi K.R."/>
            <person name="Agatsuma T."/>
            <person name="Nawaratna S."/>
            <person name="Gobert G.N."/>
            <person name="Jones M.K."/>
            <person name="Ragan M.A."/>
            <person name="McManus D.P."/>
            <person name="Krause L."/>
        </authorList>
    </citation>
    <scope>NUCLEOTIDE SEQUENCE [LARGE SCALE GENOMIC DNA]</scope>
    <source>
        <strain evidence="1 2">IND2009</strain>
    </source>
</reference>
<dbReference type="Proteomes" id="UP000324629">
    <property type="component" value="Unassembled WGS sequence"/>
</dbReference>
<protein>
    <submittedName>
        <fullName evidence="1">Uncharacterized protein</fullName>
    </submittedName>
</protein>
<accession>A0A5J4NHM8</accession>
<sequence length="76" mass="8825">MQESGLLVVGRNHVANSRCKLSTRWASTRTIQPWLFGSFSSSSCWHAWTNRLWWLVQHTVCVFLFAFPYQLPTVPV</sequence>
<dbReference type="AlphaFoldDB" id="A0A5J4NHM8"/>
<proteinExistence type="predicted"/>
<feature type="non-terminal residue" evidence="1">
    <location>
        <position position="76"/>
    </location>
</feature>
<name>A0A5J4NHM8_9TREM</name>
<evidence type="ECO:0000313" key="2">
    <source>
        <dbReference type="Proteomes" id="UP000324629"/>
    </source>
</evidence>
<gene>
    <name evidence="1" type="ORF">DEA37_0010189</name>
</gene>
<comment type="caution">
    <text evidence="1">The sequence shown here is derived from an EMBL/GenBank/DDBJ whole genome shotgun (WGS) entry which is preliminary data.</text>
</comment>
<evidence type="ECO:0000313" key="1">
    <source>
        <dbReference type="EMBL" id="KAA3675097.1"/>
    </source>
</evidence>